<name>A0AAI9C745_STEMA</name>
<organism evidence="1 2">
    <name type="scientific">Stenotrophomonas maltophilia</name>
    <name type="common">Pseudomonas maltophilia</name>
    <name type="synonym">Xanthomonas maltophilia</name>
    <dbReference type="NCBI Taxonomy" id="40324"/>
    <lineage>
        <taxon>Bacteria</taxon>
        <taxon>Pseudomonadati</taxon>
        <taxon>Pseudomonadota</taxon>
        <taxon>Gammaproteobacteria</taxon>
        <taxon>Lysobacterales</taxon>
        <taxon>Lysobacteraceae</taxon>
        <taxon>Stenotrophomonas</taxon>
        <taxon>Stenotrophomonas maltophilia group</taxon>
    </lineage>
</organism>
<dbReference type="GO" id="GO:0004519">
    <property type="term" value="F:endonuclease activity"/>
    <property type="evidence" value="ECO:0007669"/>
    <property type="project" value="UniProtKB-KW"/>
</dbReference>
<keyword evidence="1" id="KW-0378">Hydrolase</keyword>
<evidence type="ECO:0000313" key="1">
    <source>
        <dbReference type="EMBL" id="EKT4439535.1"/>
    </source>
</evidence>
<evidence type="ECO:0000313" key="2">
    <source>
        <dbReference type="Proteomes" id="UP001214521"/>
    </source>
</evidence>
<proteinExistence type="predicted"/>
<dbReference type="Proteomes" id="UP001214521">
    <property type="component" value="Unassembled WGS sequence"/>
</dbReference>
<keyword evidence="1" id="KW-0255">Endonuclease</keyword>
<accession>A0AAI9C745</accession>
<dbReference type="AlphaFoldDB" id="A0AAI9C745"/>
<protein>
    <submittedName>
        <fullName evidence="1">HNH endonuclease</fullName>
    </submittedName>
</protein>
<comment type="caution">
    <text evidence="1">The sequence shown here is derived from an EMBL/GenBank/DDBJ whole genome shotgun (WGS) entry which is preliminary data.</text>
</comment>
<reference evidence="1" key="1">
    <citation type="submission" date="2022-07" db="EMBL/GenBank/DDBJ databases">
        <authorList>
            <consortium name="Clinical and Environmental Microbiology Branch: Whole genome sequencing antimicrobial resistance pathogens in the healthcare setting"/>
        </authorList>
    </citation>
    <scope>NUCLEOTIDE SEQUENCE</scope>
    <source>
        <strain evidence="1">Stenotrophomonas_maltophilia_2021CK-00905</strain>
    </source>
</reference>
<dbReference type="CDD" id="cd00085">
    <property type="entry name" value="HNHc"/>
    <property type="match status" value="1"/>
</dbReference>
<dbReference type="EMBL" id="ABLOMU010000001">
    <property type="protein sequence ID" value="EKT4439535.1"/>
    <property type="molecule type" value="Genomic_DNA"/>
</dbReference>
<dbReference type="Gene3D" id="1.10.30.50">
    <property type="match status" value="1"/>
</dbReference>
<dbReference type="InterPro" id="IPR003615">
    <property type="entry name" value="HNH_nuc"/>
</dbReference>
<sequence>MNIKDEMLSIILTLNKRKRHSVPKYARPTILGLFGGVCAYCGDVINAEKKNAWGVTHAIPVALGGEVSMDNWIPSCIPCIQKFGNSDCLSALTTNTTRMDPTWQSKLERIRDKGLLRSRNHLTHLSPKTDMEHVQKAIAARWTQERCTVFVTVLPTHVVLALTARSGSPQRVGEMSSLLLFGFKAQRSDVTGPYAATATKAGLNLFVVPRSRLIDVTMALTEENCWLREVRVSITPNHEDRSVWRSFWFRSYVTLKSNWTRRVYGEVQAPWYVRNSLSMTPGAVRRRRHYLKKKASVLEGMQYDSHVRDLRVAAGQPVENWDDRVKRLEHELNLQIKLS</sequence>
<gene>
    <name evidence="1" type="ORF">QEK83_000128</name>
</gene>
<keyword evidence="1" id="KW-0540">Nuclease</keyword>